<evidence type="ECO:0000256" key="3">
    <source>
        <dbReference type="SAM" id="Phobius"/>
    </source>
</evidence>
<dbReference type="PANTHER" id="PTHR42715">
    <property type="entry name" value="BETA-GLUCOSIDASE"/>
    <property type="match status" value="1"/>
</dbReference>
<dbReference type="InterPro" id="IPR017853">
    <property type="entry name" value="GH"/>
</dbReference>
<dbReference type="InterPro" id="IPR026891">
    <property type="entry name" value="Fn3-like"/>
</dbReference>
<dbReference type="InterPro" id="IPR013783">
    <property type="entry name" value="Ig-like_fold"/>
</dbReference>
<sequence length="974" mass="106519">MKKNLFNRVLWECLAVCMASLLVLITGIYEIALSQSAAINDALNISGSEIDYSDDPAYQYFKSDYKDKDYAELTEYFQSVAEQIEGEGIVLLKNENDALPLSEKEKVSCMLSGSNKFNYGSSGSSASNTASYKDLKQALTDVGLEVNQTMWNFYQTSSSRKKIGDTYLINETSYDAIPSAAKTSLEDYGTVIVTIARSSGEGSDISATRSDGEDGSYLSLSEEEISVLQGLTMLKNQGKIEKIVVLLNSSATVQLDFLSRNGIDVDACLWVGNVGSAGINAVAKVLTGKIVPSGKLSDTYAKDNFSSPAAMQLSYNSGKSFAQTYSNYSEMGLNSTQMYYGIYSEGIYVGYRYYETRYTDYVTGRSNTGDYRYSDDVAYPFGYGISYTEFAYSDFSVTENEDGKSYDVTVTVTNTGDTYSGKEAVQVYLQKPYSEYDIEHGVEKAAVELVGYAKTEELAPGESSEPVTINVKKELFKSYDANYAKTYIVDEGDYYLTVANGAHEAANNILAAQGKTPENTDQRMDAAGNSVLAGKIAVNAFDDKTYSVSSETGASITNQLDDADLNKYEGSNTKVTYVSRNDWQGTMPKASISLNVTAKMKEDLRSNKDIETDPEAEMPSYGANNGLTLAMLRGKDYDNALWQDLLDQMTFGEQSYLISNGQYATVMVESVCKPDTREADGPTGYGKSQGSLSFPSEGIWASSFNNELIEKVGDCLAEDALYHGLSGLYANAINIHRMPFGGRSHEYFSEDPYLTAIAAVYEIQGMQAKGIIANVKHYAFNDEEAARNGIGVWLNEQEAREIMLLPFEYALSSAEGMGDAAAVMSGFNRAGTDWVGADQELLDIMREEWGFDGYCITDMASSNGASYMTYQDGVTGGTDVFLGSGSQTALNDFRKNATYCLAMREASHRILYSVCNYSAAMNGIGPDTKVLAASWWWKDTLIAVISVSAVLAAGFGTMYAISLIKERKKKIDIE</sequence>
<accession>A0A4Q2KAA6</accession>
<evidence type="ECO:0000313" key="5">
    <source>
        <dbReference type="EMBL" id="RXZ61544.1"/>
    </source>
</evidence>
<comment type="similarity">
    <text evidence="1">Belongs to the glycosyl hydrolase 3 family.</text>
</comment>
<evidence type="ECO:0000313" key="6">
    <source>
        <dbReference type="Proteomes" id="UP000291269"/>
    </source>
</evidence>
<dbReference type="SUPFAM" id="SSF52279">
    <property type="entry name" value="Beta-D-glucan exohydrolase, C-terminal domain"/>
    <property type="match status" value="1"/>
</dbReference>
<keyword evidence="3" id="KW-0812">Transmembrane</keyword>
<dbReference type="InterPro" id="IPR036881">
    <property type="entry name" value="Glyco_hydro_3_C_sf"/>
</dbReference>
<dbReference type="SMART" id="SM01217">
    <property type="entry name" value="Fn3_like"/>
    <property type="match status" value="1"/>
</dbReference>
<dbReference type="InterPro" id="IPR001764">
    <property type="entry name" value="Glyco_hydro_3_N"/>
</dbReference>
<reference evidence="5 6" key="1">
    <citation type="journal article" date="2019" name="Gut">
        <title>Antibiotics-induced monodominance of a novel gut bacterial order.</title>
        <authorList>
            <person name="Hildebrand F."/>
            <person name="Moitinho-Silva L."/>
            <person name="Blasche S."/>
            <person name="Jahn M.T."/>
            <person name="Gossmann T.I."/>
            <person name="Heuerta-Cepas J."/>
            <person name="Hercog R."/>
            <person name="Luetge M."/>
            <person name="Bahram M."/>
            <person name="Pryszlak A."/>
            <person name="Alves R.J."/>
            <person name="Waszak S.M."/>
            <person name="Zhu A."/>
            <person name="Ye L."/>
            <person name="Costea P.I."/>
            <person name="Aalvink S."/>
            <person name="Belzer C."/>
            <person name="Forslund S.K."/>
            <person name="Sunagawa S."/>
            <person name="Hentschel U."/>
            <person name="Merten C."/>
            <person name="Patil K.R."/>
            <person name="Benes V."/>
            <person name="Bork P."/>
        </authorList>
    </citation>
    <scope>NUCLEOTIDE SEQUENCE [LARGE SCALE GENOMIC DNA]</scope>
    <source>
        <strain evidence="5 6">HDS1380</strain>
    </source>
</reference>
<dbReference type="Pfam" id="PF00933">
    <property type="entry name" value="Glyco_hydro_3"/>
    <property type="match status" value="1"/>
</dbReference>
<dbReference type="PANTHER" id="PTHR42715:SF10">
    <property type="entry name" value="BETA-GLUCOSIDASE"/>
    <property type="match status" value="1"/>
</dbReference>
<dbReference type="InterPro" id="IPR002772">
    <property type="entry name" value="Glyco_hydro_3_C"/>
</dbReference>
<dbReference type="GO" id="GO:0004553">
    <property type="term" value="F:hydrolase activity, hydrolyzing O-glycosyl compounds"/>
    <property type="evidence" value="ECO:0007669"/>
    <property type="project" value="InterPro"/>
</dbReference>
<dbReference type="GO" id="GO:0005975">
    <property type="term" value="P:carbohydrate metabolic process"/>
    <property type="evidence" value="ECO:0007669"/>
    <property type="project" value="InterPro"/>
</dbReference>
<dbReference type="InterPro" id="IPR036962">
    <property type="entry name" value="Glyco_hydro_3_N_sf"/>
</dbReference>
<dbReference type="InterPro" id="IPR050288">
    <property type="entry name" value="Cellulose_deg_GH3"/>
</dbReference>
<protein>
    <recommendedName>
        <fullName evidence="4">Fibronectin type III-like domain-containing protein</fullName>
    </recommendedName>
</protein>
<evidence type="ECO:0000256" key="1">
    <source>
        <dbReference type="ARBA" id="ARBA00005336"/>
    </source>
</evidence>
<dbReference type="Pfam" id="PF14310">
    <property type="entry name" value="Fn3-like"/>
    <property type="match status" value="1"/>
</dbReference>
<dbReference type="AlphaFoldDB" id="A0A4Q2KAA6"/>
<keyword evidence="3" id="KW-0472">Membrane</keyword>
<dbReference type="Gene3D" id="3.40.50.1700">
    <property type="entry name" value="Glycoside hydrolase family 3 C-terminal domain"/>
    <property type="match status" value="1"/>
</dbReference>
<dbReference type="Gene3D" id="2.60.40.10">
    <property type="entry name" value="Immunoglobulins"/>
    <property type="match status" value="1"/>
</dbReference>
<comment type="caution">
    <text evidence="5">The sequence shown here is derived from an EMBL/GenBank/DDBJ whole genome shotgun (WGS) entry which is preliminary data.</text>
</comment>
<gene>
    <name evidence="5" type="ORF">ESZ91_03900</name>
</gene>
<dbReference type="Proteomes" id="UP000291269">
    <property type="component" value="Unassembled WGS sequence"/>
</dbReference>
<dbReference type="EMBL" id="SDOZ01000002">
    <property type="protein sequence ID" value="RXZ61544.1"/>
    <property type="molecule type" value="Genomic_DNA"/>
</dbReference>
<organism evidence="5 6">
    <name type="scientific">Candidatus Borkfalkia ceftriaxoniphila</name>
    <dbReference type="NCBI Taxonomy" id="2508949"/>
    <lineage>
        <taxon>Bacteria</taxon>
        <taxon>Bacillati</taxon>
        <taxon>Bacillota</taxon>
        <taxon>Clostridia</taxon>
        <taxon>Christensenellales</taxon>
        <taxon>Christensenellaceae</taxon>
        <taxon>Candidatus Borkfalkia</taxon>
    </lineage>
</organism>
<feature type="domain" description="Fibronectin type III-like" evidence="4">
    <location>
        <begin position="423"/>
        <end position="502"/>
    </location>
</feature>
<dbReference type="SUPFAM" id="SSF51445">
    <property type="entry name" value="(Trans)glycosidases"/>
    <property type="match status" value="1"/>
</dbReference>
<keyword evidence="6" id="KW-1185">Reference proteome</keyword>
<keyword evidence="2" id="KW-0378">Hydrolase</keyword>
<dbReference type="Pfam" id="PF01915">
    <property type="entry name" value="Glyco_hydro_3_C"/>
    <property type="match status" value="1"/>
</dbReference>
<dbReference type="PRINTS" id="PR00133">
    <property type="entry name" value="GLHYDRLASE3"/>
</dbReference>
<dbReference type="Gene3D" id="3.20.20.300">
    <property type="entry name" value="Glycoside hydrolase, family 3, N-terminal domain"/>
    <property type="match status" value="1"/>
</dbReference>
<evidence type="ECO:0000256" key="2">
    <source>
        <dbReference type="ARBA" id="ARBA00022801"/>
    </source>
</evidence>
<dbReference type="RefSeq" id="WP_129224338.1">
    <property type="nucleotide sequence ID" value="NZ_SDOZ01000002.1"/>
</dbReference>
<dbReference type="OrthoDB" id="98455at2"/>
<proteinExistence type="inferred from homology"/>
<feature type="transmembrane region" description="Helical" evidence="3">
    <location>
        <begin position="941"/>
        <end position="961"/>
    </location>
</feature>
<keyword evidence="3" id="KW-1133">Transmembrane helix</keyword>
<name>A0A4Q2KAA6_9FIRM</name>
<evidence type="ECO:0000259" key="4">
    <source>
        <dbReference type="SMART" id="SM01217"/>
    </source>
</evidence>